<organism evidence="1">
    <name type="scientific">freshwater metagenome</name>
    <dbReference type="NCBI Taxonomy" id="449393"/>
    <lineage>
        <taxon>unclassified sequences</taxon>
        <taxon>metagenomes</taxon>
        <taxon>ecological metagenomes</taxon>
    </lineage>
</organism>
<sequence>MTLRTQVHGINAFKQVVVAFPAAGDLRSERRSGPGVHDIGVADESIRCTTLVGSKSSRALGLWIDGEVSLIGHQRLVIQRFAIGIQAIPERERNPKEPLTTNQPVAVEAFDPVVVAGLHVGRMPGDLVGALQHDIA</sequence>
<name>A0A6J6BKX3_9ZZZZ</name>
<evidence type="ECO:0000313" key="1">
    <source>
        <dbReference type="EMBL" id="CAB4539691.1"/>
    </source>
</evidence>
<dbReference type="AlphaFoldDB" id="A0A6J6BKX3"/>
<dbReference type="EMBL" id="CAEZSO010000048">
    <property type="protein sequence ID" value="CAB4539691.1"/>
    <property type="molecule type" value="Genomic_DNA"/>
</dbReference>
<accession>A0A6J6BKX3</accession>
<reference evidence="1" key="1">
    <citation type="submission" date="2020-05" db="EMBL/GenBank/DDBJ databases">
        <authorList>
            <person name="Chiriac C."/>
            <person name="Salcher M."/>
            <person name="Ghai R."/>
            <person name="Kavagutti S V."/>
        </authorList>
    </citation>
    <scope>NUCLEOTIDE SEQUENCE</scope>
</reference>
<gene>
    <name evidence="1" type="ORF">UFOPK1446_00338</name>
</gene>
<protein>
    <submittedName>
        <fullName evidence="1">Unannotated protein</fullName>
    </submittedName>
</protein>
<proteinExistence type="predicted"/>